<evidence type="ECO:0000256" key="1">
    <source>
        <dbReference type="SAM" id="SignalP"/>
    </source>
</evidence>
<name>A0A923MYH0_9FLAO</name>
<organism evidence="2 3">
    <name type="scientific">Flavobacterium muglaense</name>
    <dbReference type="NCBI Taxonomy" id="2764716"/>
    <lineage>
        <taxon>Bacteria</taxon>
        <taxon>Pseudomonadati</taxon>
        <taxon>Bacteroidota</taxon>
        <taxon>Flavobacteriia</taxon>
        <taxon>Flavobacteriales</taxon>
        <taxon>Flavobacteriaceae</taxon>
        <taxon>Flavobacterium</taxon>
    </lineage>
</organism>
<evidence type="ECO:0000313" key="3">
    <source>
        <dbReference type="Proteomes" id="UP000641454"/>
    </source>
</evidence>
<dbReference type="EMBL" id="JACRUL010000009">
    <property type="protein sequence ID" value="MBC5843961.1"/>
    <property type="molecule type" value="Genomic_DNA"/>
</dbReference>
<evidence type="ECO:0008006" key="4">
    <source>
        <dbReference type="Google" id="ProtNLM"/>
    </source>
</evidence>
<proteinExistence type="predicted"/>
<feature type="signal peptide" evidence="1">
    <location>
        <begin position="1"/>
        <end position="23"/>
    </location>
</feature>
<gene>
    <name evidence="2" type="ORF">H8R25_05860</name>
</gene>
<feature type="chain" id="PRO_5037931480" description="Lipocalin-like domain-containing protein" evidence="1">
    <location>
        <begin position="24"/>
        <end position="129"/>
    </location>
</feature>
<comment type="caution">
    <text evidence="2">The sequence shown here is derived from an EMBL/GenBank/DDBJ whole genome shotgun (WGS) entry which is preliminary data.</text>
</comment>
<evidence type="ECO:0000313" key="2">
    <source>
        <dbReference type="EMBL" id="MBC5843961.1"/>
    </source>
</evidence>
<accession>A0A923MYH0</accession>
<keyword evidence="1" id="KW-0732">Signal</keyword>
<dbReference type="Proteomes" id="UP000641454">
    <property type="component" value="Unassembled WGS sequence"/>
</dbReference>
<reference evidence="2 3" key="1">
    <citation type="submission" date="2020-08" db="EMBL/GenBank/DDBJ databases">
        <title>Description of novel Flavobacterium F-392 isolate.</title>
        <authorList>
            <person name="Saticioglu I.B."/>
            <person name="Duman M."/>
            <person name="Altun S."/>
        </authorList>
    </citation>
    <scope>NUCLEOTIDE SEQUENCE [LARGE SCALE GENOMIC DNA]</scope>
    <source>
        <strain evidence="2 3">F-392</strain>
    </source>
</reference>
<dbReference type="RefSeq" id="WP_187017631.1">
    <property type="nucleotide sequence ID" value="NZ_JACRUK010000009.1"/>
</dbReference>
<protein>
    <recommendedName>
        <fullName evidence="4">Lipocalin-like domain-containing protein</fullName>
    </recommendedName>
</protein>
<dbReference type="PROSITE" id="PS51257">
    <property type="entry name" value="PROKAR_LIPOPROTEIN"/>
    <property type="match status" value="1"/>
</dbReference>
<sequence length="129" mass="14076">MKKCLASIILVFVLAGCSSTVEPGTKALVGSWEWVESSGGLAGTTTSPSSTASSRQIVITATTIQYYLDGSLLQTDSYSIQTKKSIFGGDKQMLVYESGRPSQSFEVDDNKLFLNDECNDCYQSEYDRK</sequence>
<dbReference type="AlphaFoldDB" id="A0A923MYH0"/>
<keyword evidence="3" id="KW-1185">Reference proteome</keyword>